<feature type="domain" description="Electron transfer flavoprotein alpha/beta-subunit N-terminal" evidence="4">
    <location>
        <begin position="23"/>
        <end position="213"/>
    </location>
</feature>
<evidence type="ECO:0000256" key="2">
    <source>
        <dbReference type="ARBA" id="ARBA00022448"/>
    </source>
</evidence>
<evidence type="ECO:0000259" key="4">
    <source>
        <dbReference type="SMART" id="SM00893"/>
    </source>
</evidence>
<evidence type="ECO:0000256" key="3">
    <source>
        <dbReference type="ARBA" id="ARBA00022982"/>
    </source>
</evidence>
<dbReference type="PIRSF" id="PIRSF000090">
    <property type="entry name" value="Beta-ETF"/>
    <property type="match status" value="1"/>
</dbReference>
<dbReference type="InterPro" id="IPR012255">
    <property type="entry name" value="ETF_b"/>
</dbReference>
<keyword evidence="3" id="KW-0249">Electron transport</keyword>
<dbReference type="InterPro" id="IPR014730">
    <property type="entry name" value="ETF_a/b_N"/>
</dbReference>
<reference evidence="5" key="1">
    <citation type="submission" date="2020-05" db="EMBL/GenBank/DDBJ databases">
        <authorList>
            <person name="Chiriac C."/>
            <person name="Salcher M."/>
            <person name="Ghai R."/>
            <person name="Kavagutti S V."/>
        </authorList>
    </citation>
    <scope>NUCLEOTIDE SEQUENCE</scope>
</reference>
<dbReference type="PANTHER" id="PTHR21294">
    <property type="entry name" value="ELECTRON TRANSFER FLAVOPROTEIN BETA-SUBUNIT"/>
    <property type="match status" value="1"/>
</dbReference>
<dbReference type="SMART" id="SM00893">
    <property type="entry name" value="ETF"/>
    <property type="match status" value="1"/>
</dbReference>
<dbReference type="EMBL" id="CAFBMB010000136">
    <property type="protein sequence ID" value="CAB4908448.1"/>
    <property type="molecule type" value="Genomic_DNA"/>
</dbReference>
<accession>A0A6J7GP30</accession>
<name>A0A6J7GP30_9ZZZZ</name>
<proteinExistence type="inferred from homology"/>
<protein>
    <submittedName>
        <fullName evidence="5">Unannotated protein</fullName>
    </submittedName>
</protein>
<dbReference type="Gene3D" id="3.40.50.620">
    <property type="entry name" value="HUPs"/>
    <property type="match status" value="1"/>
</dbReference>
<keyword evidence="2" id="KW-0813">Transport</keyword>
<dbReference type="Pfam" id="PF01012">
    <property type="entry name" value="ETF"/>
    <property type="match status" value="1"/>
</dbReference>
<evidence type="ECO:0000256" key="1">
    <source>
        <dbReference type="ARBA" id="ARBA00007557"/>
    </source>
</evidence>
<dbReference type="CDD" id="cd01714">
    <property type="entry name" value="ETF_beta"/>
    <property type="match status" value="1"/>
</dbReference>
<dbReference type="SUPFAM" id="SSF52402">
    <property type="entry name" value="Adenine nucleotide alpha hydrolases-like"/>
    <property type="match status" value="1"/>
</dbReference>
<dbReference type="AlphaFoldDB" id="A0A6J7GP30"/>
<gene>
    <name evidence="5" type="ORF">UFOPK3516_01337</name>
</gene>
<sequence length="258" mass="27536">MKIVVLVKDVPDTYGERTLNLETGLAERDKSDRVIDEIVERGLEFAISFAEQNEGTEVIALSMATEQSSATIRKALAMGADRAVLVVDEALHGADITLTAQVLAAALSHIGFDLIVAGDQSTDGVGGVIPAAIAELLDIPQLTRLASIELSPDRVSGPRTSERVTLTLTAPLPAIVSVTERFAEPRFANFKGIMAAKKKPFEVLSLSELNATIDVMSAPRSIMTNIVAKPPRQAGVKVVADGDTAQHLVEFLKKNQLV</sequence>
<dbReference type="GO" id="GO:0009055">
    <property type="term" value="F:electron transfer activity"/>
    <property type="evidence" value="ECO:0007669"/>
    <property type="project" value="InterPro"/>
</dbReference>
<dbReference type="InterPro" id="IPR033948">
    <property type="entry name" value="ETF_beta_N"/>
</dbReference>
<dbReference type="GO" id="GO:0005829">
    <property type="term" value="C:cytosol"/>
    <property type="evidence" value="ECO:0007669"/>
    <property type="project" value="TreeGrafter"/>
</dbReference>
<organism evidence="5">
    <name type="scientific">freshwater metagenome</name>
    <dbReference type="NCBI Taxonomy" id="449393"/>
    <lineage>
        <taxon>unclassified sequences</taxon>
        <taxon>metagenomes</taxon>
        <taxon>ecological metagenomes</taxon>
    </lineage>
</organism>
<evidence type="ECO:0000313" key="5">
    <source>
        <dbReference type="EMBL" id="CAB4908448.1"/>
    </source>
</evidence>
<dbReference type="InterPro" id="IPR014729">
    <property type="entry name" value="Rossmann-like_a/b/a_fold"/>
</dbReference>
<dbReference type="PANTHER" id="PTHR21294:SF8">
    <property type="entry name" value="ELECTRON TRANSFER FLAVOPROTEIN SUBUNIT BETA"/>
    <property type="match status" value="1"/>
</dbReference>
<comment type="similarity">
    <text evidence="1">Belongs to the ETF beta-subunit/FixA family.</text>
</comment>